<evidence type="ECO:0000313" key="1">
    <source>
        <dbReference type="EMBL" id="RAU83334.1"/>
    </source>
</evidence>
<keyword evidence="2" id="KW-1185">Reference proteome</keyword>
<dbReference type="AlphaFoldDB" id="A0A364RGC8"/>
<dbReference type="PROSITE" id="PS51257">
    <property type="entry name" value="PROKAR_LIPOPROTEIN"/>
    <property type="match status" value="1"/>
</dbReference>
<sequence>MRKLFLFLVLLVAFGCKDKNEEVVPMDNGYAYYPLEVGQYRIYSITNTFYRNNIPETSRFQMREVVADSFQDQTNTLAYKIVRSIRTNENSDWVNDSVMVVTKSDSRVILTKDNTKYIKLIFPVNNNVTWIGDAYNTHIINEDPFPKNKEPYTYSNVGEQFTIEGHTFENTATVVQGKPAYNNVVKYDDRKEVYAKGIGRVYRLFNRIVYCNDSQGNACPYNERYKLNGHERHEILIAHGKE</sequence>
<dbReference type="EMBL" id="QMDV01000002">
    <property type="protein sequence ID" value="RAU83334.1"/>
    <property type="molecule type" value="Genomic_DNA"/>
</dbReference>
<accession>A0A364RGC8</accession>
<proteinExistence type="predicted"/>
<protein>
    <submittedName>
        <fullName evidence="1">Uncharacterized protein</fullName>
    </submittedName>
</protein>
<comment type="caution">
    <text evidence="1">The sequence shown here is derived from an EMBL/GenBank/DDBJ whole genome shotgun (WGS) entry which is preliminary data.</text>
</comment>
<reference evidence="1 2" key="2">
    <citation type="submission" date="2018-07" db="EMBL/GenBank/DDBJ databases">
        <title>Pontibacter sp. 2b14 genomic sequence and assembly.</title>
        <authorList>
            <person name="Du Z.-J."/>
        </authorList>
    </citation>
    <scope>NUCLEOTIDE SEQUENCE [LARGE SCALE GENOMIC DNA]</scope>
    <source>
        <strain evidence="1 2">2b14</strain>
    </source>
</reference>
<dbReference type="RefSeq" id="WP_112305484.1">
    <property type="nucleotide sequence ID" value="NZ_QMDV01000002.1"/>
</dbReference>
<reference evidence="1 2" key="1">
    <citation type="submission" date="2018-06" db="EMBL/GenBank/DDBJ databases">
        <authorList>
            <person name="Liu Z.-W."/>
        </authorList>
    </citation>
    <scope>NUCLEOTIDE SEQUENCE [LARGE SCALE GENOMIC DNA]</scope>
    <source>
        <strain evidence="1 2">2b14</strain>
    </source>
</reference>
<gene>
    <name evidence="1" type="ORF">DP923_09000</name>
</gene>
<evidence type="ECO:0000313" key="2">
    <source>
        <dbReference type="Proteomes" id="UP000251692"/>
    </source>
</evidence>
<organism evidence="1 2">
    <name type="scientific">Pontibacter arcticus</name>
    <dbReference type="NCBI Taxonomy" id="2080288"/>
    <lineage>
        <taxon>Bacteria</taxon>
        <taxon>Pseudomonadati</taxon>
        <taxon>Bacteroidota</taxon>
        <taxon>Cytophagia</taxon>
        <taxon>Cytophagales</taxon>
        <taxon>Hymenobacteraceae</taxon>
        <taxon>Pontibacter</taxon>
    </lineage>
</organism>
<dbReference type="Proteomes" id="UP000251692">
    <property type="component" value="Unassembled WGS sequence"/>
</dbReference>
<dbReference type="OrthoDB" id="1467525at2"/>
<name>A0A364RGC8_9BACT</name>